<gene>
    <name evidence="2" type="ORF">EDC22_105224</name>
</gene>
<proteinExistence type="predicted"/>
<keyword evidence="3" id="KW-1185">Reference proteome</keyword>
<dbReference type="RefSeq" id="WP_132806560.1">
    <property type="nucleotide sequence ID" value="NZ_SMAK01000005.1"/>
</dbReference>
<accession>A0A4R3MAU1</accession>
<name>A0A4R3MAU1_9HYPH</name>
<dbReference type="EMBL" id="SMAK01000005">
    <property type="protein sequence ID" value="TCT10724.1"/>
    <property type="molecule type" value="Genomic_DNA"/>
</dbReference>
<reference evidence="2 3" key="1">
    <citation type="submission" date="2019-03" db="EMBL/GenBank/DDBJ databases">
        <title>Genomic Encyclopedia of Type Strains, Phase IV (KMG-IV): sequencing the most valuable type-strain genomes for metagenomic binning, comparative biology and taxonomic classification.</title>
        <authorList>
            <person name="Goeker M."/>
        </authorList>
    </citation>
    <scope>NUCLEOTIDE SEQUENCE [LARGE SCALE GENOMIC DNA]</scope>
    <source>
        <strain evidence="2 3">DSM 19345</strain>
    </source>
</reference>
<keyword evidence="1" id="KW-0472">Membrane</keyword>
<dbReference type="Proteomes" id="UP000295678">
    <property type="component" value="Unassembled WGS sequence"/>
</dbReference>
<dbReference type="OrthoDB" id="9255705at2"/>
<keyword evidence="1" id="KW-1133">Transmembrane helix</keyword>
<organism evidence="2 3">
    <name type="scientific">Tepidamorphus gemmatus</name>
    <dbReference type="NCBI Taxonomy" id="747076"/>
    <lineage>
        <taxon>Bacteria</taxon>
        <taxon>Pseudomonadati</taxon>
        <taxon>Pseudomonadota</taxon>
        <taxon>Alphaproteobacteria</taxon>
        <taxon>Hyphomicrobiales</taxon>
        <taxon>Tepidamorphaceae</taxon>
        <taxon>Tepidamorphus</taxon>
    </lineage>
</organism>
<dbReference type="PROSITE" id="PS00409">
    <property type="entry name" value="PROKAR_NTER_METHYL"/>
    <property type="match status" value="1"/>
</dbReference>
<dbReference type="AlphaFoldDB" id="A0A4R3MAU1"/>
<evidence type="ECO:0000256" key="1">
    <source>
        <dbReference type="SAM" id="Phobius"/>
    </source>
</evidence>
<sequence>MPLVRARSLKRQGGFTLVEMVLAVGLTILMIASLSSLLLDAQREAKAGREAETLLAFQRAAAEYFLANRTSMMVAMESGEDPDRLCRTHLGNPLDGRPGADAVRHTCRVDASLLKARRLLPSGTAETNSYGERLIAIFRRIYDDDGDPTDNVEMVVLAALEPDRSYVRSDARLRVSQSVAAALGASGGTVADADRGLCRSVAADRVYEVCGSSWKVDLTLYLSESELSAFAQLLPR</sequence>
<comment type="caution">
    <text evidence="2">The sequence shown here is derived from an EMBL/GenBank/DDBJ whole genome shotgun (WGS) entry which is preliminary data.</text>
</comment>
<protein>
    <submittedName>
        <fullName evidence="2">Uncharacterized protein</fullName>
    </submittedName>
</protein>
<evidence type="ECO:0000313" key="3">
    <source>
        <dbReference type="Proteomes" id="UP000295678"/>
    </source>
</evidence>
<dbReference type="InterPro" id="IPR012902">
    <property type="entry name" value="N_methyl_site"/>
</dbReference>
<keyword evidence="1" id="KW-0812">Transmembrane</keyword>
<feature type="transmembrane region" description="Helical" evidence="1">
    <location>
        <begin position="20"/>
        <end position="39"/>
    </location>
</feature>
<evidence type="ECO:0000313" key="2">
    <source>
        <dbReference type="EMBL" id="TCT10724.1"/>
    </source>
</evidence>